<name>A0AC60A264_RANTA</name>
<evidence type="ECO:0000313" key="1">
    <source>
        <dbReference type="EMBL" id="CAN0543873.1"/>
    </source>
</evidence>
<proteinExistence type="predicted"/>
<reference evidence="1" key="1">
    <citation type="submission" date="2023-05" db="EMBL/GenBank/DDBJ databases">
        <authorList>
            <consortium name="ELIXIR-Norway"/>
        </authorList>
    </citation>
    <scope>NUCLEOTIDE SEQUENCE</scope>
</reference>
<gene>
    <name evidence="1" type="ORF">MRATA1EN22A_LOCUS25737</name>
</gene>
<reference evidence="1" key="2">
    <citation type="submission" date="2025-03" db="EMBL/GenBank/DDBJ databases">
        <authorList>
            <consortium name="ELIXIR-Norway"/>
            <consortium name="Elixir Norway"/>
        </authorList>
    </citation>
    <scope>NUCLEOTIDE SEQUENCE</scope>
</reference>
<accession>A0AC60A264</accession>
<dbReference type="Proteomes" id="UP001162501">
    <property type="component" value="Chromosome 6"/>
</dbReference>
<evidence type="ECO:0000313" key="2">
    <source>
        <dbReference type="Proteomes" id="UP001162501"/>
    </source>
</evidence>
<dbReference type="EMBL" id="OX596090">
    <property type="protein sequence ID" value="CAN0543873.1"/>
    <property type="molecule type" value="Genomic_DNA"/>
</dbReference>
<protein>
    <submittedName>
        <fullName evidence="1">Uncharacterized protein</fullName>
    </submittedName>
</protein>
<sequence length="133" mass="14119">MRSQSRDLMVPTEGAAPADAWIPELETRLRRGRRDKESGARSGRLTGHPREYKREGVVWPPLGSPLTLVFMPLSPDDSQVTFGVLSTSPSRSGRGPDSAGLDQSPLLLAEPGRRRPGPGEGPPGAVGAARGSL</sequence>
<organism evidence="1 2">
    <name type="scientific">Rangifer tarandus platyrhynchus</name>
    <name type="common">Svalbard reindeer</name>
    <dbReference type="NCBI Taxonomy" id="3082113"/>
    <lineage>
        <taxon>Eukaryota</taxon>
        <taxon>Metazoa</taxon>
        <taxon>Chordata</taxon>
        <taxon>Craniata</taxon>
        <taxon>Vertebrata</taxon>
        <taxon>Euteleostomi</taxon>
        <taxon>Mammalia</taxon>
        <taxon>Eutheria</taxon>
        <taxon>Laurasiatheria</taxon>
        <taxon>Artiodactyla</taxon>
        <taxon>Ruminantia</taxon>
        <taxon>Pecora</taxon>
        <taxon>Cervidae</taxon>
        <taxon>Odocoileinae</taxon>
        <taxon>Rangifer</taxon>
    </lineage>
</organism>